<evidence type="ECO:0008006" key="8">
    <source>
        <dbReference type="Google" id="ProtNLM"/>
    </source>
</evidence>
<comment type="caution">
    <text evidence="6">The sequence shown here is derived from an EMBL/GenBank/DDBJ whole genome shotgun (WGS) entry which is preliminary data.</text>
</comment>
<dbReference type="Pfam" id="PF04479">
    <property type="entry name" value="RTA1"/>
    <property type="match status" value="1"/>
</dbReference>
<protein>
    <recommendedName>
        <fullName evidence="8">RTA1 domain protein</fullName>
    </recommendedName>
</protein>
<dbReference type="AlphaFoldDB" id="A0AA40KCF7"/>
<evidence type="ECO:0000313" key="7">
    <source>
        <dbReference type="Proteomes" id="UP001172155"/>
    </source>
</evidence>
<feature type="transmembrane region" description="Helical" evidence="5">
    <location>
        <begin position="203"/>
        <end position="221"/>
    </location>
</feature>
<dbReference type="EMBL" id="JAUKUD010000001">
    <property type="protein sequence ID" value="KAK0753736.1"/>
    <property type="molecule type" value="Genomic_DNA"/>
</dbReference>
<feature type="transmembrane region" description="Helical" evidence="5">
    <location>
        <begin position="19"/>
        <end position="37"/>
    </location>
</feature>
<evidence type="ECO:0000313" key="6">
    <source>
        <dbReference type="EMBL" id="KAK0753736.1"/>
    </source>
</evidence>
<feature type="transmembrane region" description="Helical" evidence="5">
    <location>
        <begin position="44"/>
        <end position="64"/>
    </location>
</feature>
<keyword evidence="2 5" id="KW-0812">Transmembrane</keyword>
<dbReference type="PANTHER" id="PTHR31465">
    <property type="entry name" value="PROTEIN RTA1-RELATED"/>
    <property type="match status" value="1"/>
</dbReference>
<evidence type="ECO:0000256" key="1">
    <source>
        <dbReference type="ARBA" id="ARBA00004141"/>
    </source>
</evidence>
<evidence type="ECO:0000256" key="4">
    <source>
        <dbReference type="ARBA" id="ARBA00023136"/>
    </source>
</evidence>
<evidence type="ECO:0000256" key="2">
    <source>
        <dbReference type="ARBA" id="ARBA00022692"/>
    </source>
</evidence>
<gene>
    <name evidence="6" type="ORF">B0T18DRAFT_358412</name>
</gene>
<feature type="transmembrane region" description="Helical" evidence="5">
    <location>
        <begin position="248"/>
        <end position="268"/>
    </location>
</feature>
<name>A0AA40KCF7_9PEZI</name>
<dbReference type="GO" id="GO:0016020">
    <property type="term" value="C:membrane"/>
    <property type="evidence" value="ECO:0007669"/>
    <property type="project" value="UniProtKB-SubCell"/>
</dbReference>
<sequence>MAAGEPVLGSLYIYAPNQIAPIIFAVAFACSAAGHIWQCYRYKAFLLAGFHPLCAVILAVGYALREYGSFHYFYTRGNLITFICSQVLIYVCPPVLELANYHVLSRLFQYVPHLSPLPPSHVMRIFGGLMTVVEALNAVGVSLFANPLAAQSRQSTGKSLIFAAIGMQVGIIITFFVVAGLFHARCATAGLTRQNKAVTTPLWTLYASMVLIFVRCVYRLVEKTMVTSVRVREVEALRGLSPMLRYEWFFYVFEAALMLVNSGLWNVWHPGRFLPGSRRVHLGVDGMEVQTKKGVEVSVARRVGRVVTCGLLFREKGEGREFMELSETSGEAQAR</sequence>
<evidence type="ECO:0000256" key="3">
    <source>
        <dbReference type="ARBA" id="ARBA00022989"/>
    </source>
</evidence>
<reference evidence="6" key="1">
    <citation type="submission" date="2023-06" db="EMBL/GenBank/DDBJ databases">
        <title>Genome-scale phylogeny and comparative genomics of the fungal order Sordariales.</title>
        <authorList>
            <consortium name="Lawrence Berkeley National Laboratory"/>
            <person name="Hensen N."/>
            <person name="Bonometti L."/>
            <person name="Westerberg I."/>
            <person name="Brannstrom I.O."/>
            <person name="Guillou S."/>
            <person name="Cros-Aarteil S."/>
            <person name="Calhoun S."/>
            <person name="Haridas S."/>
            <person name="Kuo A."/>
            <person name="Mondo S."/>
            <person name="Pangilinan J."/>
            <person name="Riley R."/>
            <person name="LaButti K."/>
            <person name="Andreopoulos B."/>
            <person name="Lipzen A."/>
            <person name="Chen C."/>
            <person name="Yanf M."/>
            <person name="Daum C."/>
            <person name="Ng V."/>
            <person name="Clum A."/>
            <person name="Steindorff A."/>
            <person name="Ohm R."/>
            <person name="Martin F."/>
            <person name="Silar P."/>
            <person name="Natvig D."/>
            <person name="Lalanne C."/>
            <person name="Gautier V."/>
            <person name="Ament-velasquez S.L."/>
            <person name="Kruys A."/>
            <person name="Hutchinson M.I."/>
            <person name="Powell A.J."/>
            <person name="Barry K."/>
            <person name="Miller A.N."/>
            <person name="Grigoriev I.V."/>
            <person name="Debuchy R."/>
            <person name="Gladieux P."/>
            <person name="Thoren M.H."/>
            <person name="Johannesson H."/>
        </authorList>
    </citation>
    <scope>NUCLEOTIDE SEQUENCE</scope>
    <source>
        <strain evidence="6">SMH3187-1</strain>
    </source>
</reference>
<dbReference type="Proteomes" id="UP001172155">
    <property type="component" value="Unassembled WGS sequence"/>
</dbReference>
<keyword evidence="4 5" id="KW-0472">Membrane</keyword>
<keyword evidence="3 5" id="KW-1133">Transmembrane helix</keyword>
<dbReference type="PANTHER" id="PTHR31465:SF34">
    <property type="entry name" value="DOMAIN PROTEIN, PUTATIVE (AFU_ORTHOLOGUE AFUA_3G00480)-RELATED"/>
    <property type="match status" value="1"/>
</dbReference>
<feature type="transmembrane region" description="Helical" evidence="5">
    <location>
        <begin position="79"/>
        <end position="104"/>
    </location>
</feature>
<dbReference type="InterPro" id="IPR007568">
    <property type="entry name" value="RTA1"/>
</dbReference>
<proteinExistence type="predicted"/>
<feature type="transmembrane region" description="Helical" evidence="5">
    <location>
        <begin position="160"/>
        <end position="182"/>
    </location>
</feature>
<comment type="subcellular location">
    <subcellularLocation>
        <location evidence="1">Membrane</location>
        <topology evidence="1">Multi-pass membrane protein</topology>
    </subcellularLocation>
</comment>
<organism evidence="6 7">
    <name type="scientific">Schizothecium vesticola</name>
    <dbReference type="NCBI Taxonomy" id="314040"/>
    <lineage>
        <taxon>Eukaryota</taxon>
        <taxon>Fungi</taxon>
        <taxon>Dikarya</taxon>
        <taxon>Ascomycota</taxon>
        <taxon>Pezizomycotina</taxon>
        <taxon>Sordariomycetes</taxon>
        <taxon>Sordariomycetidae</taxon>
        <taxon>Sordariales</taxon>
        <taxon>Schizotheciaceae</taxon>
        <taxon>Schizothecium</taxon>
    </lineage>
</organism>
<evidence type="ECO:0000256" key="5">
    <source>
        <dbReference type="SAM" id="Phobius"/>
    </source>
</evidence>
<feature type="transmembrane region" description="Helical" evidence="5">
    <location>
        <begin position="125"/>
        <end position="148"/>
    </location>
</feature>
<keyword evidence="7" id="KW-1185">Reference proteome</keyword>
<accession>A0AA40KCF7</accession>